<feature type="transmembrane region" description="Helical" evidence="1">
    <location>
        <begin position="368"/>
        <end position="393"/>
    </location>
</feature>
<evidence type="ECO:0000313" key="3">
    <source>
        <dbReference type="Proteomes" id="UP000199392"/>
    </source>
</evidence>
<dbReference type="AlphaFoldDB" id="A0A1I6NUC7"/>
<feature type="transmembrane region" description="Helical" evidence="1">
    <location>
        <begin position="41"/>
        <end position="58"/>
    </location>
</feature>
<name>A0A1I6NUC7_9RHOB</name>
<feature type="transmembrane region" description="Helical" evidence="1">
    <location>
        <begin position="328"/>
        <end position="348"/>
    </location>
</feature>
<feature type="transmembrane region" description="Helical" evidence="1">
    <location>
        <begin position="186"/>
        <end position="208"/>
    </location>
</feature>
<evidence type="ECO:0008006" key="4">
    <source>
        <dbReference type="Google" id="ProtNLM"/>
    </source>
</evidence>
<keyword evidence="1" id="KW-0812">Transmembrane</keyword>
<feature type="transmembrane region" description="Helical" evidence="1">
    <location>
        <begin position="448"/>
        <end position="468"/>
    </location>
</feature>
<keyword evidence="3" id="KW-1185">Reference proteome</keyword>
<dbReference type="Proteomes" id="UP000199392">
    <property type="component" value="Unassembled WGS sequence"/>
</dbReference>
<feature type="transmembrane region" description="Helical" evidence="1">
    <location>
        <begin position="214"/>
        <end position="232"/>
    </location>
</feature>
<keyword evidence="1" id="KW-0472">Membrane</keyword>
<dbReference type="EMBL" id="FOZW01000001">
    <property type="protein sequence ID" value="SFS31531.1"/>
    <property type="molecule type" value="Genomic_DNA"/>
</dbReference>
<feature type="transmembrane region" description="Helical" evidence="1">
    <location>
        <begin position="280"/>
        <end position="300"/>
    </location>
</feature>
<evidence type="ECO:0000256" key="1">
    <source>
        <dbReference type="SAM" id="Phobius"/>
    </source>
</evidence>
<organism evidence="2 3">
    <name type="scientific">Alloyangia pacifica</name>
    <dbReference type="NCBI Taxonomy" id="311180"/>
    <lineage>
        <taxon>Bacteria</taxon>
        <taxon>Pseudomonadati</taxon>
        <taxon>Pseudomonadota</taxon>
        <taxon>Alphaproteobacteria</taxon>
        <taxon>Rhodobacterales</taxon>
        <taxon>Roseobacteraceae</taxon>
        <taxon>Alloyangia</taxon>
    </lineage>
</organism>
<gene>
    <name evidence="2" type="ORF">SAMN04488050_10192</name>
</gene>
<accession>A0A1I6NUC7</accession>
<feature type="transmembrane region" description="Helical" evidence="1">
    <location>
        <begin position="86"/>
        <end position="106"/>
    </location>
</feature>
<proteinExistence type="predicted"/>
<feature type="transmembrane region" description="Helical" evidence="1">
    <location>
        <begin position="253"/>
        <end position="274"/>
    </location>
</feature>
<feature type="transmembrane region" description="Helical" evidence="1">
    <location>
        <begin position="12"/>
        <end position="29"/>
    </location>
</feature>
<sequence length="469" mass="49379">MPTTPPVAPTPITRLTGLLMVLITCLVIVQEWHLTGPLDGLVVPAVTLLVGLLTLQVAPGRRLFVATAVLLGLALVWRVADWQSVLLDAFHSAAFIAAFFAALATLRSAAQQAASIRAAGNFLALQPPGRRYLALTLGGQAFALLLNYGAIALLGSLATAAAQDEPDAEIRSHRTRRMLLAIQRGFVASLPWSPMSFSVAITTALIPGTSWGSVVLPALGTSALITLTGWALDTLFKPKLSHPPAPRAAPEGSWALMTPLLVLLGLLVVSVLILQSLTGLRIIAIVLLVVPIMATVWALLQRRKGGAPLGERAAGFVFRELPAYRGEVTLLMMAGFIGTVGAPLLAPLVKASGFHPEDLPPALVLVSFVWIIPLLGQLGMNPILAVTLIAPLVPHADQLGVPPEVIVVSITAGWALGGISSPFTATTLLIGSFGNVSARHVGLRWNGSYMLCMLLLLSAWVLVLGYLLN</sequence>
<dbReference type="STRING" id="311180.SAMN04488050_10192"/>
<keyword evidence="1" id="KW-1133">Transmembrane helix</keyword>
<reference evidence="3" key="1">
    <citation type="submission" date="2016-10" db="EMBL/GenBank/DDBJ databases">
        <authorList>
            <person name="Varghese N."/>
            <person name="Submissions S."/>
        </authorList>
    </citation>
    <scope>NUCLEOTIDE SEQUENCE [LARGE SCALE GENOMIC DNA]</scope>
    <source>
        <strain evidence="3">DSM 26894</strain>
    </source>
</reference>
<evidence type="ECO:0000313" key="2">
    <source>
        <dbReference type="EMBL" id="SFS31531.1"/>
    </source>
</evidence>
<protein>
    <recommendedName>
        <fullName evidence="4">H+/citrate symporter</fullName>
    </recommendedName>
</protein>
<feature type="transmembrane region" description="Helical" evidence="1">
    <location>
        <begin position="63"/>
        <end position="80"/>
    </location>
</feature>
<feature type="transmembrane region" description="Helical" evidence="1">
    <location>
        <begin position="405"/>
        <end position="428"/>
    </location>
</feature>